<protein>
    <submittedName>
        <fullName evidence="3">PH domain-containing protein</fullName>
    </submittedName>
</protein>
<organism evidence="3 4">
    <name type="scientific">Marinactinospora rubrisoli</name>
    <dbReference type="NCBI Taxonomy" id="2715399"/>
    <lineage>
        <taxon>Bacteria</taxon>
        <taxon>Bacillati</taxon>
        <taxon>Actinomycetota</taxon>
        <taxon>Actinomycetes</taxon>
        <taxon>Streptosporangiales</taxon>
        <taxon>Nocardiopsidaceae</taxon>
        <taxon>Marinactinospora</taxon>
    </lineage>
</organism>
<accession>A0ABW2KDU8</accession>
<sequence>MTNPRLRPPEHRVAPRAVLMWTLSGLAGTAVVTALLAGAAVLIRLGGWAWLPGPVVEYAWWPAACYAVYGAVRSLVAPRWRYRVHRWEVTDDVVYTRAGWISRAWQLVPVSRIQTVDHTQGWLERMFGLATVEVRTASHAGSSTIEGLRADVARELSERLAVRAGELRDDAT</sequence>
<feature type="transmembrane region" description="Helical" evidence="1">
    <location>
        <begin position="58"/>
        <end position="76"/>
    </location>
</feature>
<keyword evidence="1" id="KW-0472">Membrane</keyword>
<proteinExistence type="predicted"/>
<keyword evidence="1" id="KW-0812">Transmembrane</keyword>
<keyword evidence="4" id="KW-1185">Reference proteome</keyword>
<dbReference type="Proteomes" id="UP001596540">
    <property type="component" value="Unassembled WGS sequence"/>
</dbReference>
<comment type="caution">
    <text evidence="3">The sequence shown here is derived from an EMBL/GenBank/DDBJ whole genome shotgun (WGS) entry which is preliminary data.</text>
</comment>
<name>A0ABW2KDU8_9ACTN</name>
<dbReference type="PANTHER" id="PTHR34473">
    <property type="entry name" value="UPF0699 TRANSMEMBRANE PROTEIN YDBS"/>
    <property type="match status" value="1"/>
</dbReference>
<evidence type="ECO:0000313" key="4">
    <source>
        <dbReference type="Proteomes" id="UP001596540"/>
    </source>
</evidence>
<dbReference type="Pfam" id="PF03703">
    <property type="entry name" value="bPH_2"/>
    <property type="match status" value="1"/>
</dbReference>
<dbReference type="PANTHER" id="PTHR34473:SF3">
    <property type="entry name" value="TRANSMEMBRANE PROTEIN-RELATED"/>
    <property type="match status" value="1"/>
</dbReference>
<feature type="domain" description="YdbS-like PH" evidence="2">
    <location>
        <begin position="82"/>
        <end position="159"/>
    </location>
</feature>
<reference evidence="4" key="1">
    <citation type="journal article" date="2019" name="Int. J. Syst. Evol. Microbiol.">
        <title>The Global Catalogue of Microorganisms (GCM) 10K type strain sequencing project: providing services to taxonomists for standard genome sequencing and annotation.</title>
        <authorList>
            <consortium name="The Broad Institute Genomics Platform"/>
            <consortium name="The Broad Institute Genome Sequencing Center for Infectious Disease"/>
            <person name="Wu L."/>
            <person name="Ma J."/>
        </authorList>
    </citation>
    <scope>NUCLEOTIDE SEQUENCE [LARGE SCALE GENOMIC DNA]</scope>
    <source>
        <strain evidence="4">CGMCC 4.7382</strain>
    </source>
</reference>
<evidence type="ECO:0000313" key="3">
    <source>
        <dbReference type="EMBL" id="MFC7327386.1"/>
    </source>
</evidence>
<evidence type="ECO:0000256" key="1">
    <source>
        <dbReference type="SAM" id="Phobius"/>
    </source>
</evidence>
<feature type="transmembrane region" description="Helical" evidence="1">
    <location>
        <begin position="21"/>
        <end position="46"/>
    </location>
</feature>
<evidence type="ECO:0000259" key="2">
    <source>
        <dbReference type="Pfam" id="PF03703"/>
    </source>
</evidence>
<dbReference type="EMBL" id="JBHTBH010000002">
    <property type="protein sequence ID" value="MFC7327386.1"/>
    <property type="molecule type" value="Genomic_DNA"/>
</dbReference>
<keyword evidence="1" id="KW-1133">Transmembrane helix</keyword>
<dbReference type="RefSeq" id="WP_379869647.1">
    <property type="nucleotide sequence ID" value="NZ_JBHTBH010000002.1"/>
</dbReference>
<dbReference type="InterPro" id="IPR005182">
    <property type="entry name" value="YdbS-like_PH"/>
</dbReference>
<gene>
    <name evidence="3" type="ORF">ACFQRF_06485</name>
</gene>